<reference evidence="4" key="1">
    <citation type="submission" date="2020-12" db="EMBL/GenBank/DDBJ databases">
        <authorList>
            <person name="Iha C."/>
        </authorList>
    </citation>
    <scope>NUCLEOTIDE SEQUENCE</scope>
</reference>
<dbReference type="PANTHER" id="PTHR24276:SF98">
    <property type="entry name" value="FI18310P1-RELATED"/>
    <property type="match status" value="1"/>
</dbReference>
<dbReference type="AlphaFoldDB" id="A0A8S1IXW5"/>
<dbReference type="InterPro" id="IPR001254">
    <property type="entry name" value="Trypsin_dom"/>
</dbReference>
<evidence type="ECO:0000313" key="4">
    <source>
        <dbReference type="EMBL" id="CAD7698739.1"/>
    </source>
</evidence>
<evidence type="ECO:0000259" key="3">
    <source>
        <dbReference type="PROSITE" id="PS50240"/>
    </source>
</evidence>
<dbReference type="PANTHER" id="PTHR24276">
    <property type="entry name" value="POLYSERASE-RELATED"/>
    <property type="match status" value="1"/>
</dbReference>
<gene>
    <name evidence="4" type="ORF">OSTQU699_LOCUS4098</name>
</gene>
<dbReference type="Pfam" id="PF00089">
    <property type="entry name" value="Trypsin"/>
    <property type="match status" value="1"/>
</dbReference>
<keyword evidence="5" id="KW-1185">Reference proteome</keyword>
<dbReference type="GO" id="GO:0006508">
    <property type="term" value="P:proteolysis"/>
    <property type="evidence" value="ECO:0007669"/>
    <property type="project" value="InterPro"/>
</dbReference>
<evidence type="ECO:0000256" key="1">
    <source>
        <dbReference type="ARBA" id="ARBA00007664"/>
    </source>
</evidence>
<dbReference type="SUPFAM" id="SSF50494">
    <property type="entry name" value="Trypsin-like serine proteases"/>
    <property type="match status" value="1"/>
</dbReference>
<comment type="similarity">
    <text evidence="1">Belongs to the peptidase S1 family.</text>
</comment>
<keyword evidence="2" id="KW-1015">Disulfide bond</keyword>
<feature type="domain" description="Peptidase S1" evidence="3">
    <location>
        <begin position="32"/>
        <end position="219"/>
    </location>
</feature>
<dbReference type="GO" id="GO:0004252">
    <property type="term" value="F:serine-type endopeptidase activity"/>
    <property type="evidence" value="ECO:0007669"/>
    <property type="project" value="InterPro"/>
</dbReference>
<dbReference type="PROSITE" id="PS50240">
    <property type="entry name" value="TRYPSIN_DOM"/>
    <property type="match status" value="1"/>
</dbReference>
<protein>
    <recommendedName>
        <fullName evidence="3">Peptidase S1 domain-containing protein</fullName>
    </recommendedName>
</protein>
<sequence length="219" mass="22765">MTLAAWTARAQLSCPTADSDGSSEGTGPMPLVAGGVPAEACRYPYMASLSNKNYGGAHICGGTLVHESWILTAASCVDKRFSNRDFASPDASLNGLRQGMPETFQENIPTVEADLQIHPEYDGDPVSGYNVALLRLESPSKQPPIKLIAPDEGLEAGELVGLIGWGRSGGTGAFASTLLEATDVELEGPDVCADFGAKDTAKVFCAGAGDHAFCQGAGW</sequence>
<dbReference type="InterPro" id="IPR043504">
    <property type="entry name" value="Peptidase_S1_PA_chymotrypsin"/>
</dbReference>
<dbReference type="InterPro" id="IPR050430">
    <property type="entry name" value="Peptidase_S1"/>
</dbReference>
<comment type="caution">
    <text evidence="4">The sequence shown here is derived from an EMBL/GenBank/DDBJ whole genome shotgun (WGS) entry which is preliminary data.</text>
</comment>
<dbReference type="InterPro" id="IPR001314">
    <property type="entry name" value="Peptidase_S1A"/>
</dbReference>
<dbReference type="InterPro" id="IPR009003">
    <property type="entry name" value="Peptidase_S1_PA"/>
</dbReference>
<proteinExistence type="inferred from homology"/>
<evidence type="ECO:0000313" key="5">
    <source>
        <dbReference type="Proteomes" id="UP000708148"/>
    </source>
</evidence>
<accession>A0A8S1IXW5</accession>
<evidence type="ECO:0000256" key="2">
    <source>
        <dbReference type="ARBA" id="ARBA00023157"/>
    </source>
</evidence>
<dbReference type="EMBL" id="CAJHUC010000879">
    <property type="protein sequence ID" value="CAD7698739.1"/>
    <property type="molecule type" value="Genomic_DNA"/>
</dbReference>
<organism evidence="4 5">
    <name type="scientific">Ostreobium quekettii</name>
    <dbReference type="NCBI Taxonomy" id="121088"/>
    <lineage>
        <taxon>Eukaryota</taxon>
        <taxon>Viridiplantae</taxon>
        <taxon>Chlorophyta</taxon>
        <taxon>core chlorophytes</taxon>
        <taxon>Ulvophyceae</taxon>
        <taxon>TCBD clade</taxon>
        <taxon>Bryopsidales</taxon>
        <taxon>Ostreobineae</taxon>
        <taxon>Ostreobiaceae</taxon>
        <taxon>Ostreobium</taxon>
    </lineage>
</organism>
<dbReference type="Gene3D" id="2.40.10.10">
    <property type="entry name" value="Trypsin-like serine proteases"/>
    <property type="match status" value="1"/>
</dbReference>
<dbReference type="Proteomes" id="UP000708148">
    <property type="component" value="Unassembled WGS sequence"/>
</dbReference>
<dbReference type="SMART" id="SM00020">
    <property type="entry name" value="Tryp_SPc"/>
    <property type="match status" value="1"/>
</dbReference>
<dbReference type="PRINTS" id="PR00722">
    <property type="entry name" value="CHYMOTRYPSIN"/>
</dbReference>
<name>A0A8S1IXW5_9CHLO</name>
<dbReference type="OrthoDB" id="545839at2759"/>